<dbReference type="EMBL" id="CM056744">
    <property type="protein sequence ID" value="KAJ8668586.1"/>
    <property type="molecule type" value="Genomic_DNA"/>
</dbReference>
<name>A0ACC2NBY6_9HYME</name>
<accession>A0ACC2NBY6</accession>
<reference evidence="1" key="1">
    <citation type="submission" date="2023-04" db="EMBL/GenBank/DDBJ databases">
        <title>A chromosome-level genome assembly of the parasitoid wasp Eretmocerus hayati.</title>
        <authorList>
            <person name="Zhong Y."/>
            <person name="Liu S."/>
            <person name="Liu Y."/>
        </authorList>
    </citation>
    <scope>NUCLEOTIDE SEQUENCE</scope>
    <source>
        <strain evidence="1">ZJU_SS_LIU_2023</strain>
    </source>
</reference>
<sequence length="371" mass="42471">MAALSGMMINIVKTIGKLGTSPGPFPGALSQTRQYAHRKGYRLKLQKKKTKKVVVKPTHEDVVRSSKKMGIIKPDALRIQEEKRMVPADDVYYMRFHRWKLYTFEEAIQCHREWLHPTMYDSPSSIVKAYIELNFRTRQWNTKPVEPFQKILRLPHKFDHGEQRKVAAFCKTETDVKDALDAGATLAGGTDIIKMMLKGEISHENFDVFVAQQSIMPEILPLRGLLKTSHPNVKKGTIGVNMKELVALNMEGIKFRAETWDKFPRHARTNVPIGKLDMPVEHLAENLHAVLKSILEHRPKRPGSFITRVRIQCRPSRDRPWIDHNLHVVDEAAGIEPEEQKGSGKNTKGRDRRGRGRRRAFDKKKKAAVSA</sequence>
<keyword evidence="2" id="KW-1185">Reference proteome</keyword>
<gene>
    <name evidence="1" type="ORF">QAD02_010249</name>
</gene>
<comment type="caution">
    <text evidence="1">The sequence shown here is derived from an EMBL/GenBank/DDBJ whole genome shotgun (WGS) entry which is preliminary data.</text>
</comment>
<protein>
    <submittedName>
        <fullName evidence="1">Uncharacterized protein</fullName>
    </submittedName>
</protein>
<evidence type="ECO:0000313" key="1">
    <source>
        <dbReference type="EMBL" id="KAJ8668586.1"/>
    </source>
</evidence>
<proteinExistence type="predicted"/>
<evidence type="ECO:0000313" key="2">
    <source>
        <dbReference type="Proteomes" id="UP001239111"/>
    </source>
</evidence>
<organism evidence="1 2">
    <name type="scientific">Eretmocerus hayati</name>
    <dbReference type="NCBI Taxonomy" id="131215"/>
    <lineage>
        <taxon>Eukaryota</taxon>
        <taxon>Metazoa</taxon>
        <taxon>Ecdysozoa</taxon>
        <taxon>Arthropoda</taxon>
        <taxon>Hexapoda</taxon>
        <taxon>Insecta</taxon>
        <taxon>Pterygota</taxon>
        <taxon>Neoptera</taxon>
        <taxon>Endopterygota</taxon>
        <taxon>Hymenoptera</taxon>
        <taxon>Apocrita</taxon>
        <taxon>Proctotrupomorpha</taxon>
        <taxon>Chalcidoidea</taxon>
        <taxon>Aphelinidae</taxon>
        <taxon>Aphelininae</taxon>
        <taxon>Eretmocerus</taxon>
    </lineage>
</organism>
<dbReference type="Proteomes" id="UP001239111">
    <property type="component" value="Chromosome 4"/>
</dbReference>